<feature type="domain" description="Calponin-homology (CH)" evidence="4">
    <location>
        <begin position="6"/>
        <end position="100"/>
    </location>
</feature>
<dbReference type="GO" id="GO:0051015">
    <property type="term" value="F:actin filament binding"/>
    <property type="evidence" value="ECO:0007669"/>
    <property type="project" value="InterPro"/>
</dbReference>
<gene>
    <name evidence="5" type="ORF">RJ641_008728</name>
</gene>
<evidence type="ECO:0000256" key="2">
    <source>
        <dbReference type="ARBA" id="ARBA00022737"/>
    </source>
</evidence>
<keyword evidence="6" id="KW-1185">Reference proteome</keyword>
<dbReference type="Proteomes" id="UP001370490">
    <property type="component" value="Unassembled WGS sequence"/>
</dbReference>
<dbReference type="AlphaFoldDB" id="A0AAN8V5F0"/>
<organism evidence="5 6">
    <name type="scientific">Dillenia turbinata</name>
    <dbReference type="NCBI Taxonomy" id="194707"/>
    <lineage>
        <taxon>Eukaryota</taxon>
        <taxon>Viridiplantae</taxon>
        <taxon>Streptophyta</taxon>
        <taxon>Embryophyta</taxon>
        <taxon>Tracheophyta</taxon>
        <taxon>Spermatophyta</taxon>
        <taxon>Magnoliopsida</taxon>
        <taxon>eudicotyledons</taxon>
        <taxon>Gunneridae</taxon>
        <taxon>Pentapetalae</taxon>
        <taxon>Dilleniales</taxon>
        <taxon>Dilleniaceae</taxon>
        <taxon>Dillenia</taxon>
    </lineage>
</organism>
<evidence type="ECO:0000256" key="1">
    <source>
        <dbReference type="ARBA" id="ARBA00011385"/>
    </source>
</evidence>
<comment type="subunit">
    <text evidence="1">Interacts with F-actin.</text>
</comment>
<feature type="non-terminal residue" evidence="5">
    <location>
        <position position="100"/>
    </location>
</feature>
<name>A0AAN8V5F0_9MAGN</name>
<reference evidence="5 6" key="1">
    <citation type="submission" date="2023-12" db="EMBL/GenBank/DDBJ databases">
        <title>A high-quality genome assembly for Dillenia turbinata (Dilleniales).</title>
        <authorList>
            <person name="Chanderbali A."/>
        </authorList>
    </citation>
    <scope>NUCLEOTIDE SEQUENCE [LARGE SCALE GENOMIC DNA]</scope>
    <source>
        <strain evidence="5">LSX21</strain>
        <tissue evidence="5">Leaf</tissue>
    </source>
</reference>
<dbReference type="PANTHER" id="PTHR19961">
    <property type="entry name" value="FIMBRIN/PLASTIN"/>
    <property type="match status" value="1"/>
</dbReference>
<protein>
    <submittedName>
        <fullName evidence="5">Calponin homology domain</fullName>
    </submittedName>
</protein>
<dbReference type="GO" id="GO:0032432">
    <property type="term" value="C:actin filament bundle"/>
    <property type="evidence" value="ECO:0007669"/>
    <property type="project" value="TreeGrafter"/>
</dbReference>
<dbReference type="EMBL" id="JBAMMX010000015">
    <property type="protein sequence ID" value="KAK6927009.1"/>
    <property type="molecule type" value="Genomic_DNA"/>
</dbReference>
<dbReference type="InterPro" id="IPR001715">
    <property type="entry name" value="CH_dom"/>
</dbReference>
<proteinExistence type="predicted"/>
<dbReference type="SUPFAM" id="SSF47576">
    <property type="entry name" value="Calponin-homology domain, CH-domain"/>
    <property type="match status" value="1"/>
</dbReference>
<dbReference type="PROSITE" id="PS50021">
    <property type="entry name" value="CH"/>
    <property type="match status" value="1"/>
</dbReference>
<evidence type="ECO:0000259" key="4">
    <source>
        <dbReference type="PROSITE" id="PS50021"/>
    </source>
</evidence>
<dbReference type="InterPro" id="IPR039959">
    <property type="entry name" value="Fimbrin/Plastin"/>
</dbReference>
<dbReference type="GO" id="GO:0051639">
    <property type="term" value="P:actin filament network formation"/>
    <property type="evidence" value="ECO:0007669"/>
    <property type="project" value="TreeGrafter"/>
</dbReference>
<evidence type="ECO:0000313" key="5">
    <source>
        <dbReference type="EMBL" id="KAK6927009.1"/>
    </source>
</evidence>
<keyword evidence="3" id="KW-0009">Actin-binding</keyword>
<sequence>MIEKHLGKERCFRLWMNSLGISIDMNNLFGDVRNGWVLLEAHDKSFSGSVNWKQASKPPIKMPFGKVENRNQVIGIGKQLNSSVNVAGNNFVHGKSLYDT</sequence>
<dbReference type="GO" id="GO:0005884">
    <property type="term" value="C:actin filament"/>
    <property type="evidence" value="ECO:0007669"/>
    <property type="project" value="TreeGrafter"/>
</dbReference>
<accession>A0AAN8V5F0</accession>
<dbReference type="InterPro" id="IPR036872">
    <property type="entry name" value="CH_dom_sf"/>
</dbReference>
<dbReference type="Gene3D" id="1.10.418.10">
    <property type="entry name" value="Calponin-like domain"/>
    <property type="match status" value="1"/>
</dbReference>
<comment type="caution">
    <text evidence="5">The sequence shown here is derived from an EMBL/GenBank/DDBJ whole genome shotgun (WGS) entry which is preliminary data.</text>
</comment>
<dbReference type="PANTHER" id="PTHR19961:SF62">
    <property type="entry name" value="FIMBRIN-1"/>
    <property type="match status" value="1"/>
</dbReference>
<dbReference type="GO" id="GO:0051017">
    <property type="term" value="P:actin filament bundle assembly"/>
    <property type="evidence" value="ECO:0007669"/>
    <property type="project" value="InterPro"/>
</dbReference>
<dbReference type="GO" id="GO:0005737">
    <property type="term" value="C:cytoplasm"/>
    <property type="evidence" value="ECO:0007669"/>
    <property type="project" value="TreeGrafter"/>
</dbReference>
<evidence type="ECO:0000313" key="6">
    <source>
        <dbReference type="Proteomes" id="UP001370490"/>
    </source>
</evidence>
<evidence type="ECO:0000256" key="3">
    <source>
        <dbReference type="ARBA" id="ARBA00023203"/>
    </source>
</evidence>
<keyword evidence="2" id="KW-0677">Repeat</keyword>